<evidence type="ECO:0000313" key="3">
    <source>
        <dbReference type="Proteomes" id="UP000239649"/>
    </source>
</evidence>
<reference evidence="2 3" key="1">
    <citation type="journal article" date="2018" name="Plant J.">
        <title>Genome sequences of Chlorella sorokiniana UTEX 1602 and Micractinium conductrix SAG 241.80: implications to maltose excretion by a green alga.</title>
        <authorList>
            <person name="Arriola M.B."/>
            <person name="Velmurugan N."/>
            <person name="Zhang Y."/>
            <person name="Plunkett M.H."/>
            <person name="Hondzo H."/>
            <person name="Barney B.M."/>
        </authorList>
    </citation>
    <scope>NUCLEOTIDE SEQUENCE [LARGE SCALE GENOMIC DNA]</scope>
    <source>
        <strain evidence="2 3">SAG 241.80</strain>
    </source>
</reference>
<comment type="caution">
    <text evidence="2">The sequence shown here is derived from an EMBL/GenBank/DDBJ whole genome shotgun (WGS) entry which is preliminary data.</text>
</comment>
<gene>
    <name evidence="2" type="ORF">C2E20_6499</name>
</gene>
<proteinExistence type="predicted"/>
<keyword evidence="1" id="KW-0175">Coiled coil</keyword>
<accession>A0A2P6V7J4</accession>
<dbReference type="EMBL" id="LHPF02000022">
    <property type="protein sequence ID" value="PSC70056.1"/>
    <property type="molecule type" value="Genomic_DNA"/>
</dbReference>
<organism evidence="2 3">
    <name type="scientific">Micractinium conductrix</name>
    <dbReference type="NCBI Taxonomy" id="554055"/>
    <lineage>
        <taxon>Eukaryota</taxon>
        <taxon>Viridiplantae</taxon>
        <taxon>Chlorophyta</taxon>
        <taxon>core chlorophytes</taxon>
        <taxon>Trebouxiophyceae</taxon>
        <taxon>Chlorellales</taxon>
        <taxon>Chlorellaceae</taxon>
        <taxon>Chlorella clade</taxon>
        <taxon>Micractinium</taxon>
    </lineage>
</organism>
<evidence type="ECO:0000313" key="2">
    <source>
        <dbReference type="EMBL" id="PSC70056.1"/>
    </source>
</evidence>
<dbReference type="AlphaFoldDB" id="A0A2P6V7J4"/>
<evidence type="ECO:0000256" key="1">
    <source>
        <dbReference type="SAM" id="Coils"/>
    </source>
</evidence>
<feature type="coiled-coil region" evidence="1">
    <location>
        <begin position="114"/>
        <end position="152"/>
    </location>
</feature>
<keyword evidence="3" id="KW-1185">Reference proteome</keyword>
<name>A0A2P6V7J4_9CHLO</name>
<dbReference type="Proteomes" id="UP000239649">
    <property type="component" value="Unassembled WGS sequence"/>
</dbReference>
<sequence length="166" mass="18057">MPALLPPLDQSRGLHAFCLLADELGALFAQHATIDVVPHHALQQGMHTLQQAVEQLHLGDALRDIADIIVLSLDAPLGAAIEQLRNASWGIMAAKLTKDELLDLGLSEECAIRLAESEEQSKELGKELKLAMARIKELEEQAKARVAAEQEAAGLRVPRESHGRRA</sequence>
<protein>
    <submittedName>
        <fullName evidence="2">Helix-turn-helix-type transcriptional regulator isoform B</fullName>
    </submittedName>
</protein>